<dbReference type="GO" id="GO:0005886">
    <property type="term" value="C:plasma membrane"/>
    <property type="evidence" value="ECO:0007669"/>
    <property type="project" value="UniProtKB-SubCell"/>
</dbReference>
<comment type="similarity">
    <text evidence="2 13">Belongs to the sodium:solute symporter (SSF) (TC 2.A.21) family.</text>
</comment>
<organism evidence="15 16">
    <name type="scientific">Massiliimalia timonensis</name>
    <dbReference type="NCBI Taxonomy" id="1987501"/>
    <lineage>
        <taxon>Bacteria</taxon>
        <taxon>Bacillati</taxon>
        <taxon>Bacillota</taxon>
        <taxon>Clostridia</taxon>
        <taxon>Eubacteriales</taxon>
        <taxon>Oscillospiraceae</taxon>
        <taxon>Massiliimalia</taxon>
    </lineage>
</organism>
<comment type="catalytic activity">
    <reaction evidence="12">
        <text>L-proline(in) + Na(+)(in) = L-proline(out) + Na(+)(out)</text>
        <dbReference type="Rhea" id="RHEA:28967"/>
        <dbReference type="ChEBI" id="CHEBI:29101"/>
        <dbReference type="ChEBI" id="CHEBI:60039"/>
    </reaction>
</comment>
<dbReference type="PANTHER" id="PTHR48086">
    <property type="entry name" value="SODIUM/PROLINE SYMPORTER-RELATED"/>
    <property type="match status" value="1"/>
</dbReference>
<dbReference type="Proteomes" id="UP000632659">
    <property type="component" value="Unassembled WGS sequence"/>
</dbReference>
<dbReference type="NCBIfam" id="TIGR00813">
    <property type="entry name" value="sss"/>
    <property type="match status" value="1"/>
</dbReference>
<evidence type="ECO:0000256" key="11">
    <source>
        <dbReference type="ARBA" id="ARBA00023201"/>
    </source>
</evidence>
<evidence type="ECO:0000256" key="14">
    <source>
        <dbReference type="RuleBase" id="RU366012"/>
    </source>
</evidence>
<reference evidence="15" key="1">
    <citation type="submission" date="2020-08" db="EMBL/GenBank/DDBJ databases">
        <title>Genome public.</title>
        <authorList>
            <person name="Liu C."/>
            <person name="Sun Q."/>
        </authorList>
    </citation>
    <scope>NUCLEOTIDE SEQUENCE</scope>
    <source>
        <strain evidence="15">NSJ-15</strain>
    </source>
</reference>
<dbReference type="GO" id="GO:0015824">
    <property type="term" value="P:proline transport"/>
    <property type="evidence" value="ECO:0007669"/>
    <property type="project" value="UniProtKB-UniRule"/>
</dbReference>
<evidence type="ECO:0000256" key="9">
    <source>
        <dbReference type="ARBA" id="ARBA00023065"/>
    </source>
</evidence>
<dbReference type="PROSITE" id="PS50283">
    <property type="entry name" value="NA_SOLUT_SYMP_3"/>
    <property type="match status" value="1"/>
</dbReference>
<evidence type="ECO:0000256" key="1">
    <source>
        <dbReference type="ARBA" id="ARBA00004651"/>
    </source>
</evidence>
<sequence length="511" mass="54032">MTTSQICMLIAIAVYLIGMLLIGLWCSKRNNTVDDFYLGGRKLGPLVTAMSAEASDMSSWLLMGLPGLAYLSGIADAGWTAIGLAVGTYVNWLIVAKRIRCYSHVAGNAITIPDFFSNRYRDSSRLLMCISAALILIFFIPYTASGFAACGKLFASLFGIDYMTAMIVSAIVIVGYTTMGGFLAASTTDFIQSIVMTVALFIVVGFGVSVAGGFDAVAENAKSLPGYLSMVQTHDPETGTAAPYGAMKIASMFAWGLGYFGMPHILLRFMAIEDEKKLKLSRRIASSWVVISLAVAVGIGVIGLAMSSVGAVDKLAGSGSETIIVQIANLLSQNGVLAALLAGVIIAGILASTMSTADSQLLAASSSMSQNILKGVFKINMSGKTTMLIARLTLVAIAVIAIFIAKDPDSSVFGIVSFAWAGFGASFGPVVLFALFWRRSNRWGALAGMISGGAMVFIWKYLIAPMGGIWNFYELLPAFLVACIAIVVVSLLTGKPSKEITDEFDQVAAMK</sequence>
<dbReference type="PROSITE" id="PS00456">
    <property type="entry name" value="NA_SOLUT_SYMP_1"/>
    <property type="match status" value="1"/>
</dbReference>
<dbReference type="EMBL" id="JACRTL010000004">
    <property type="protein sequence ID" value="MBC8611086.1"/>
    <property type="molecule type" value="Genomic_DNA"/>
</dbReference>
<keyword evidence="14" id="KW-0029">Amino-acid transport</keyword>
<dbReference type="InterPro" id="IPR018212">
    <property type="entry name" value="Na/solute_symporter_CS"/>
</dbReference>
<dbReference type="PANTHER" id="PTHR48086:SF3">
    <property type="entry name" value="SODIUM_PROLINE SYMPORTER"/>
    <property type="match status" value="1"/>
</dbReference>
<evidence type="ECO:0000256" key="10">
    <source>
        <dbReference type="ARBA" id="ARBA00023136"/>
    </source>
</evidence>
<dbReference type="OrthoDB" id="9810181at2"/>
<evidence type="ECO:0000256" key="5">
    <source>
        <dbReference type="ARBA" id="ARBA00022692"/>
    </source>
</evidence>
<keyword evidence="11 14" id="KW-0739">Sodium transport</keyword>
<dbReference type="CDD" id="cd11475">
    <property type="entry name" value="SLC5sbd_PutP"/>
    <property type="match status" value="1"/>
</dbReference>
<dbReference type="InterPro" id="IPR011851">
    <property type="entry name" value="Na/Pro_symporter"/>
</dbReference>
<protein>
    <recommendedName>
        <fullName evidence="14">Sodium/proline symporter</fullName>
    </recommendedName>
    <alternativeName>
        <fullName evidence="14">Proline permease</fullName>
    </alternativeName>
</protein>
<evidence type="ECO:0000256" key="13">
    <source>
        <dbReference type="RuleBase" id="RU362091"/>
    </source>
</evidence>
<feature type="transmembrane region" description="Helical" evidence="14">
    <location>
        <begin position="475"/>
        <end position="494"/>
    </location>
</feature>
<feature type="transmembrane region" description="Helical" evidence="14">
    <location>
        <begin position="194"/>
        <end position="214"/>
    </location>
</feature>
<dbReference type="InterPro" id="IPR038377">
    <property type="entry name" value="Na/Glc_symporter_sf"/>
</dbReference>
<proteinExistence type="inferred from homology"/>
<evidence type="ECO:0000313" key="15">
    <source>
        <dbReference type="EMBL" id="MBC8611086.1"/>
    </source>
</evidence>
<dbReference type="AlphaFoldDB" id="A0A8J6PF30"/>
<dbReference type="RefSeq" id="WP_093988754.1">
    <property type="nucleotide sequence ID" value="NZ_FYDD01000003.1"/>
</dbReference>
<feature type="transmembrane region" description="Helical" evidence="14">
    <location>
        <begin position="411"/>
        <end position="436"/>
    </location>
</feature>
<dbReference type="InterPro" id="IPR050277">
    <property type="entry name" value="Sodium:Solute_Symporter"/>
</dbReference>
<keyword evidence="4 14" id="KW-1003">Cell membrane</keyword>
<feature type="transmembrane region" description="Helical" evidence="14">
    <location>
        <begin position="331"/>
        <end position="351"/>
    </location>
</feature>
<keyword evidence="6 14" id="KW-0769">Symport</keyword>
<comment type="function">
    <text evidence="14">Catalyzes the sodium-dependent uptake of extracellular L-proline.</text>
</comment>
<keyword evidence="16" id="KW-1185">Reference proteome</keyword>
<feature type="transmembrane region" description="Helical" evidence="14">
    <location>
        <begin position="443"/>
        <end position="463"/>
    </location>
</feature>
<comment type="caution">
    <text evidence="15">The sequence shown here is derived from an EMBL/GenBank/DDBJ whole genome shotgun (WGS) entry which is preliminary data.</text>
</comment>
<evidence type="ECO:0000256" key="3">
    <source>
        <dbReference type="ARBA" id="ARBA00022448"/>
    </source>
</evidence>
<dbReference type="GO" id="GO:0031402">
    <property type="term" value="F:sodium ion binding"/>
    <property type="evidence" value="ECO:0007669"/>
    <property type="project" value="UniProtKB-UniRule"/>
</dbReference>
<evidence type="ECO:0000256" key="4">
    <source>
        <dbReference type="ARBA" id="ARBA00022475"/>
    </source>
</evidence>
<evidence type="ECO:0000313" key="16">
    <source>
        <dbReference type="Proteomes" id="UP000632659"/>
    </source>
</evidence>
<keyword evidence="5 14" id="KW-0812">Transmembrane</keyword>
<feature type="transmembrane region" description="Helical" evidence="14">
    <location>
        <begin position="249"/>
        <end position="267"/>
    </location>
</feature>
<evidence type="ECO:0000256" key="2">
    <source>
        <dbReference type="ARBA" id="ARBA00006434"/>
    </source>
</evidence>
<dbReference type="NCBIfam" id="TIGR02121">
    <property type="entry name" value="Na_Pro_sym"/>
    <property type="match status" value="1"/>
</dbReference>
<dbReference type="Pfam" id="PF00474">
    <property type="entry name" value="SSF"/>
    <property type="match status" value="1"/>
</dbReference>
<evidence type="ECO:0000256" key="6">
    <source>
        <dbReference type="ARBA" id="ARBA00022847"/>
    </source>
</evidence>
<comment type="subcellular location">
    <subcellularLocation>
        <location evidence="1 14">Cell membrane</location>
        <topology evidence="1 14">Multi-pass membrane protein</topology>
    </subcellularLocation>
</comment>
<dbReference type="InterPro" id="IPR001734">
    <property type="entry name" value="Na/solute_symporter"/>
</dbReference>
<dbReference type="GO" id="GO:0005298">
    <property type="term" value="F:proline:sodium symporter activity"/>
    <property type="evidence" value="ECO:0007669"/>
    <property type="project" value="UniProtKB-UniRule"/>
</dbReference>
<keyword evidence="10 14" id="KW-0472">Membrane</keyword>
<feature type="transmembrane region" description="Helical" evidence="14">
    <location>
        <begin position="388"/>
        <end position="405"/>
    </location>
</feature>
<feature type="transmembrane region" description="Helical" evidence="14">
    <location>
        <begin position="164"/>
        <end position="185"/>
    </location>
</feature>
<gene>
    <name evidence="15" type="primary">putP</name>
    <name evidence="15" type="ORF">H8702_08140</name>
</gene>
<keyword evidence="7 14" id="KW-1133">Transmembrane helix</keyword>
<accession>A0A8J6PF30</accession>
<keyword evidence="8 14" id="KW-0915">Sodium</keyword>
<feature type="transmembrane region" description="Helical" evidence="14">
    <location>
        <begin position="67"/>
        <end position="90"/>
    </location>
</feature>
<evidence type="ECO:0000256" key="7">
    <source>
        <dbReference type="ARBA" id="ARBA00022989"/>
    </source>
</evidence>
<keyword evidence="9 14" id="KW-0406">Ion transport</keyword>
<feature type="transmembrane region" description="Helical" evidence="14">
    <location>
        <begin position="126"/>
        <end position="144"/>
    </location>
</feature>
<keyword evidence="3 14" id="KW-0813">Transport</keyword>
<dbReference type="Gene3D" id="1.20.1730.10">
    <property type="entry name" value="Sodium/glucose cotransporter"/>
    <property type="match status" value="1"/>
</dbReference>
<evidence type="ECO:0000256" key="8">
    <source>
        <dbReference type="ARBA" id="ARBA00023053"/>
    </source>
</evidence>
<feature type="transmembrane region" description="Helical" evidence="14">
    <location>
        <begin position="288"/>
        <end position="311"/>
    </location>
</feature>
<evidence type="ECO:0000256" key="12">
    <source>
        <dbReference type="ARBA" id="ARBA00033708"/>
    </source>
</evidence>
<feature type="transmembrane region" description="Helical" evidence="14">
    <location>
        <begin position="7"/>
        <end position="25"/>
    </location>
</feature>
<name>A0A8J6PF30_9FIRM</name>